<sequence>MKNLLFVAVLSLLSCCQAIALQNGSGAAAGSNHDAAEHELPSLPARKDIGEEVDSTTPIRQSVSRQVNPGPPPPGAGPQAAVPPVPPPPPPPPGPPPPPPPPAGGQAQAQPAAAQSYQSPQLPTPQSAQLPPGTVFLPNSALASVMTNEGIGAAYCPCSAESSRGGGTSIFSFSYPSDTTLVAMASLFGAWLGSVTAGVVLGLRLRQRQQDQEKVIY</sequence>
<dbReference type="Proteomes" id="UP001446871">
    <property type="component" value="Unassembled WGS sequence"/>
</dbReference>
<name>A0ABR1U407_9PEZI</name>
<comment type="caution">
    <text evidence="4">The sequence shown here is derived from an EMBL/GenBank/DDBJ whole genome shotgun (WGS) entry which is preliminary data.</text>
</comment>
<keyword evidence="2" id="KW-1133">Transmembrane helix</keyword>
<feature type="compositionally biased region" description="Low complexity" evidence="1">
    <location>
        <begin position="104"/>
        <end position="115"/>
    </location>
</feature>
<feature type="region of interest" description="Disordered" evidence="1">
    <location>
        <begin position="42"/>
        <end position="132"/>
    </location>
</feature>
<dbReference type="PROSITE" id="PS51257">
    <property type="entry name" value="PROKAR_LIPOPROTEIN"/>
    <property type="match status" value="1"/>
</dbReference>
<protein>
    <submittedName>
        <fullName evidence="4">Uncharacterized protein</fullName>
    </submittedName>
</protein>
<evidence type="ECO:0000313" key="4">
    <source>
        <dbReference type="EMBL" id="KAK8052820.1"/>
    </source>
</evidence>
<organism evidence="4 5">
    <name type="scientific">Apiospora saccharicola</name>
    <dbReference type="NCBI Taxonomy" id="335842"/>
    <lineage>
        <taxon>Eukaryota</taxon>
        <taxon>Fungi</taxon>
        <taxon>Dikarya</taxon>
        <taxon>Ascomycota</taxon>
        <taxon>Pezizomycotina</taxon>
        <taxon>Sordariomycetes</taxon>
        <taxon>Xylariomycetidae</taxon>
        <taxon>Amphisphaeriales</taxon>
        <taxon>Apiosporaceae</taxon>
        <taxon>Apiospora</taxon>
    </lineage>
</organism>
<keyword evidence="5" id="KW-1185">Reference proteome</keyword>
<evidence type="ECO:0000256" key="1">
    <source>
        <dbReference type="SAM" id="MobiDB-lite"/>
    </source>
</evidence>
<keyword evidence="2" id="KW-0812">Transmembrane</keyword>
<feature type="chain" id="PRO_5046812239" evidence="3">
    <location>
        <begin position="19"/>
        <end position="217"/>
    </location>
</feature>
<feature type="compositionally biased region" description="Polar residues" evidence="1">
    <location>
        <begin position="116"/>
        <end position="129"/>
    </location>
</feature>
<feature type="compositionally biased region" description="Polar residues" evidence="1">
    <location>
        <begin position="55"/>
        <end position="67"/>
    </location>
</feature>
<dbReference type="EMBL" id="JAQQWM010000008">
    <property type="protein sequence ID" value="KAK8052820.1"/>
    <property type="molecule type" value="Genomic_DNA"/>
</dbReference>
<evidence type="ECO:0000256" key="2">
    <source>
        <dbReference type="SAM" id="Phobius"/>
    </source>
</evidence>
<evidence type="ECO:0000256" key="3">
    <source>
        <dbReference type="SAM" id="SignalP"/>
    </source>
</evidence>
<keyword evidence="2" id="KW-0472">Membrane</keyword>
<gene>
    <name evidence="4" type="ORF">PG996_012121</name>
</gene>
<accession>A0ABR1U407</accession>
<feature type="signal peptide" evidence="3">
    <location>
        <begin position="1"/>
        <end position="18"/>
    </location>
</feature>
<keyword evidence="3" id="KW-0732">Signal</keyword>
<feature type="compositionally biased region" description="Pro residues" evidence="1">
    <location>
        <begin position="69"/>
        <end position="103"/>
    </location>
</feature>
<feature type="transmembrane region" description="Helical" evidence="2">
    <location>
        <begin position="181"/>
        <end position="203"/>
    </location>
</feature>
<evidence type="ECO:0000313" key="5">
    <source>
        <dbReference type="Proteomes" id="UP001446871"/>
    </source>
</evidence>
<proteinExistence type="predicted"/>
<reference evidence="4 5" key="1">
    <citation type="submission" date="2023-01" db="EMBL/GenBank/DDBJ databases">
        <title>Analysis of 21 Apiospora genomes using comparative genomics revels a genus with tremendous synthesis potential of carbohydrate active enzymes and secondary metabolites.</title>
        <authorList>
            <person name="Sorensen T."/>
        </authorList>
    </citation>
    <scope>NUCLEOTIDE SEQUENCE [LARGE SCALE GENOMIC DNA]</scope>
    <source>
        <strain evidence="4 5">CBS 83171</strain>
    </source>
</reference>